<comment type="caution">
    <text evidence="3">The sequence shown here is derived from an EMBL/GenBank/DDBJ whole genome shotgun (WGS) entry which is preliminary data.</text>
</comment>
<feature type="domain" description="Potassium channel" evidence="2">
    <location>
        <begin position="62"/>
        <end position="143"/>
    </location>
</feature>
<gene>
    <name evidence="3" type="ORF">GCM10011365_06500</name>
</gene>
<evidence type="ECO:0000313" key="3">
    <source>
        <dbReference type="EMBL" id="GGF88044.1"/>
    </source>
</evidence>
<keyword evidence="1" id="KW-0472">Membrane</keyword>
<dbReference type="EMBL" id="BMEO01000002">
    <property type="protein sequence ID" value="GGF88044.1"/>
    <property type="molecule type" value="Genomic_DNA"/>
</dbReference>
<keyword evidence="1" id="KW-0812">Transmembrane</keyword>
<dbReference type="SUPFAM" id="SSF81324">
    <property type="entry name" value="Voltage-gated potassium channels"/>
    <property type="match status" value="1"/>
</dbReference>
<dbReference type="AlphaFoldDB" id="A0A917FIZ4"/>
<evidence type="ECO:0000256" key="1">
    <source>
        <dbReference type="SAM" id="Phobius"/>
    </source>
</evidence>
<name>A0A917FIZ4_9GAMM</name>
<evidence type="ECO:0000313" key="4">
    <source>
        <dbReference type="Proteomes" id="UP000605253"/>
    </source>
</evidence>
<proteinExistence type="predicted"/>
<keyword evidence="1" id="KW-1133">Transmembrane helix</keyword>
<accession>A0A917FIZ4</accession>
<dbReference type="RefSeq" id="WP_229728227.1">
    <property type="nucleotide sequence ID" value="NZ_BAABJF010000032.1"/>
</dbReference>
<keyword evidence="4" id="KW-1185">Reference proteome</keyword>
<feature type="transmembrane region" description="Helical" evidence="1">
    <location>
        <begin position="6"/>
        <end position="28"/>
    </location>
</feature>
<dbReference type="Proteomes" id="UP000605253">
    <property type="component" value="Unassembled WGS sequence"/>
</dbReference>
<evidence type="ECO:0000259" key="2">
    <source>
        <dbReference type="Pfam" id="PF07885"/>
    </source>
</evidence>
<sequence>MEEINPSMFIAATFINIFLVALAVMIHYEFLSRLSHFPDNKPIKPRLRVLKGVVGALIAHSVEVWVFAAGYYFQLKNPAFGTMTGEFDGSFWDCVYFSYTTFSTLGFGDIEPHGLVRFLTGIESLTGLVLITWSASFLFIKMQKYWHD</sequence>
<reference evidence="3" key="1">
    <citation type="journal article" date="2014" name="Int. J. Syst. Evol. Microbiol.">
        <title>Complete genome sequence of Corynebacterium casei LMG S-19264T (=DSM 44701T), isolated from a smear-ripened cheese.</title>
        <authorList>
            <consortium name="US DOE Joint Genome Institute (JGI-PGF)"/>
            <person name="Walter F."/>
            <person name="Albersmeier A."/>
            <person name="Kalinowski J."/>
            <person name="Ruckert C."/>
        </authorList>
    </citation>
    <scope>NUCLEOTIDE SEQUENCE</scope>
    <source>
        <strain evidence="3">CGMCC 1.12181</strain>
    </source>
</reference>
<protein>
    <submittedName>
        <fullName evidence="3">Ion transporter</fullName>
    </submittedName>
</protein>
<dbReference type="InterPro" id="IPR013099">
    <property type="entry name" value="K_chnl_dom"/>
</dbReference>
<dbReference type="Pfam" id="PF07885">
    <property type="entry name" value="Ion_trans_2"/>
    <property type="match status" value="1"/>
</dbReference>
<reference evidence="3" key="2">
    <citation type="submission" date="2020-09" db="EMBL/GenBank/DDBJ databases">
        <authorList>
            <person name="Sun Q."/>
            <person name="Zhou Y."/>
        </authorList>
    </citation>
    <scope>NUCLEOTIDE SEQUENCE</scope>
    <source>
        <strain evidence="3">CGMCC 1.12181</strain>
    </source>
</reference>
<dbReference type="Gene3D" id="1.10.287.70">
    <property type="match status" value="1"/>
</dbReference>
<feature type="transmembrane region" description="Helical" evidence="1">
    <location>
        <begin position="49"/>
        <end position="73"/>
    </location>
</feature>
<organism evidence="3 4">
    <name type="scientific">Marinicella pacifica</name>
    <dbReference type="NCBI Taxonomy" id="1171543"/>
    <lineage>
        <taxon>Bacteria</taxon>
        <taxon>Pseudomonadati</taxon>
        <taxon>Pseudomonadota</taxon>
        <taxon>Gammaproteobacteria</taxon>
        <taxon>Lysobacterales</taxon>
        <taxon>Marinicellaceae</taxon>
        <taxon>Marinicella</taxon>
    </lineage>
</organism>
<feature type="transmembrane region" description="Helical" evidence="1">
    <location>
        <begin position="118"/>
        <end position="140"/>
    </location>
</feature>